<evidence type="ECO:0000256" key="4">
    <source>
        <dbReference type="ARBA" id="ARBA00022598"/>
    </source>
</evidence>
<dbReference type="InterPro" id="IPR002586">
    <property type="entry name" value="CobQ/CobB/MinD/ParA_Nub-bd_dom"/>
</dbReference>
<evidence type="ECO:0000256" key="5">
    <source>
        <dbReference type="ARBA" id="ARBA00022741"/>
    </source>
</evidence>
<dbReference type="Gene3D" id="3.40.50.880">
    <property type="match status" value="1"/>
</dbReference>
<dbReference type="GO" id="GO:0043802">
    <property type="term" value="F:hydrogenobyrinic acid a,c-diamide synthase (glutamine-hydrolysing) activity"/>
    <property type="evidence" value="ECO:0007669"/>
    <property type="project" value="UniProtKB-UniRule"/>
</dbReference>
<keyword evidence="6 9" id="KW-0067">ATP-binding</keyword>
<keyword evidence="13" id="KW-1185">Reference proteome</keyword>
<keyword evidence="5 9" id="KW-0547">Nucleotide-binding</keyword>
<comment type="domain">
    <text evidence="9">Comprises of two domains. The C-terminal domain contains the binding site for glutamine and catalyzes the hydrolysis of this substrate to glutamate and ammonia. The N-terminal domain is anticipated to bind ATP and hydrogenobyrinate and catalyzes the ultimate synthesis of the diamide product. The ammonia produced via the glutaminase domain is probably translocated to the adjacent domain via a molecular tunnel, where it reacts with an activated intermediate.</text>
</comment>
<protein>
    <recommendedName>
        <fullName evidence="9">Hydrogenobyrinate a,c-diamide synthase</fullName>
        <ecNumber evidence="9">6.3.5.9</ecNumber>
    </recommendedName>
    <alternativeName>
        <fullName evidence="9">Hydrogenobyrinic acid a,c-diamide synthase</fullName>
    </alternativeName>
</protein>
<evidence type="ECO:0000256" key="8">
    <source>
        <dbReference type="ARBA" id="ARBA00022962"/>
    </source>
</evidence>
<reference evidence="12 13" key="1">
    <citation type="submission" date="2020-01" db="EMBL/GenBank/DDBJ databases">
        <title>Jiella pacifica sp. nov.</title>
        <authorList>
            <person name="Xue Z."/>
            <person name="Zhu S."/>
            <person name="Chen J."/>
            <person name="Yang J."/>
        </authorList>
    </citation>
    <scope>NUCLEOTIDE SEQUENCE [LARGE SCALE GENOMIC DNA]</scope>
    <source>
        <strain evidence="12 13">40Bstr34</strain>
    </source>
</reference>
<comment type="miscellaneous">
    <text evidence="9">The a and c carboxylates of hydrogenobyrinate are activated for nucleophilic attack via formation of a phosphorylated intermediate by ATP. CobB catalyzes first the amidation of the c-carboxylate, and then that of the a-carboxylate.</text>
</comment>
<dbReference type="NCBIfam" id="NF002204">
    <property type="entry name" value="PRK01077.1"/>
    <property type="match status" value="1"/>
</dbReference>
<dbReference type="Proteomes" id="UP000469011">
    <property type="component" value="Unassembled WGS sequence"/>
</dbReference>
<feature type="domain" description="CobQ/CobB/MinD/ParA nucleotide binding" evidence="10">
    <location>
        <begin position="4"/>
        <end position="187"/>
    </location>
</feature>
<evidence type="ECO:0000256" key="9">
    <source>
        <dbReference type="HAMAP-Rule" id="MF_00027"/>
    </source>
</evidence>
<evidence type="ECO:0000256" key="6">
    <source>
        <dbReference type="ARBA" id="ARBA00022840"/>
    </source>
</evidence>
<dbReference type="InterPro" id="IPR027417">
    <property type="entry name" value="P-loop_NTPase"/>
</dbReference>
<name>A0A6N9T3H0_9HYPH</name>
<organism evidence="12 13">
    <name type="scientific">Jiella pacifica</name>
    <dbReference type="NCBI Taxonomy" id="2696469"/>
    <lineage>
        <taxon>Bacteria</taxon>
        <taxon>Pseudomonadati</taxon>
        <taxon>Pseudomonadota</taxon>
        <taxon>Alphaproteobacteria</taxon>
        <taxon>Hyphomicrobiales</taxon>
        <taxon>Aurantimonadaceae</taxon>
        <taxon>Jiella</taxon>
    </lineage>
</organism>
<dbReference type="SUPFAM" id="SSF52540">
    <property type="entry name" value="P-loop containing nucleoside triphosphate hydrolases"/>
    <property type="match status" value="1"/>
</dbReference>
<accession>A0A6N9T3H0</accession>
<comment type="similarity">
    <text evidence="2">Belongs to the CobB/CobQ family. CobQ subfamily.</text>
</comment>
<dbReference type="PANTHER" id="PTHR43873">
    <property type="entry name" value="COBYRINATE A,C-DIAMIDE SYNTHASE"/>
    <property type="match status" value="1"/>
</dbReference>
<evidence type="ECO:0000259" key="11">
    <source>
        <dbReference type="Pfam" id="PF07685"/>
    </source>
</evidence>
<dbReference type="InterPro" id="IPR029062">
    <property type="entry name" value="Class_I_gatase-like"/>
</dbReference>
<dbReference type="Pfam" id="PF07685">
    <property type="entry name" value="GATase_3"/>
    <property type="match status" value="1"/>
</dbReference>
<evidence type="ECO:0000256" key="1">
    <source>
        <dbReference type="ARBA" id="ARBA00001946"/>
    </source>
</evidence>
<evidence type="ECO:0000256" key="2">
    <source>
        <dbReference type="ARBA" id="ARBA00006205"/>
    </source>
</evidence>
<dbReference type="PANTHER" id="PTHR43873:SF1">
    <property type="entry name" value="COBYRINATE A,C-DIAMIDE SYNTHASE"/>
    <property type="match status" value="1"/>
</dbReference>
<gene>
    <name evidence="9" type="primary">cobB</name>
    <name evidence="12" type="ORF">GTK09_15305</name>
</gene>
<dbReference type="Pfam" id="PF01656">
    <property type="entry name" value="CbiA"/>
    <property type="match status" value="1"/>
</dbReference>
<dbReference type="GO" id="GO:0009236">
    <property type="term" value="P:cobalamin biosynthetic process"/>
    <property type="evidence" value="ECO:0007669"/>
    <property type="project" value="UniProtKB-UniRule"/>
</dbReference>
<dbReference type="UniPathway" id="UPA00148">
    <property type="reaction ID" value="UER00220"/>
</dbReference>
<comment type="catalytic activity">
    <reaction evidence="9">
        <text>hydrogenobyrinate + 2 L-glutamine + 2 ATP + 2 H2O = hydrogenobyrinate a,c-diamide + 2 L-glutamate + 2 ADP + 2 phosphate + 2 H(+)</text>
        <dbReference type="Rhea" id="RHEA:12544"/>
        <dbReference type="ChEBI" id="CHEBI:15377"/>
        <dbReference type="ChEBI" id="CHEBI:15378"/>
        <dbReference type="ChEBI" id="CHEBI:29985"/>
        <dbReference type="ChEBI" id="CHEBI:30616"/>
        <dbReference type="ChEBI" id="CHEBI:43474"/>
        <dbReference type="ChEBI" id="CHEBI:58359"/>
        <dbReference type="ChEBI" id="CHEBI:77873"/>
        <dbReference type="ChEBI" id="CHEBI:77874"/>
        <dbReference type="ChEBI" id="CHEBI:456216"/>
        <dbReference type="EC" id="6.3.5.9"/>
    </reaction>
</comment>
<dbReference type="GO" id="GO:0005524">
    <property type="term" value="F:ATP binding"/>
    <property type="evidence" value="ECO:0007669"/>
    <property type="project" value="UniProtKB-UniRule"/>
</dbReference>
<evidence type="ECO:0000256" key="3">
    <source>
        <dbReference type="ARBA" id="ARBA00022573"/>
    </source>
</evidence>
<dbReference type="EMBL" id="JAAAMG010000012">
    <property type="protein sequence ID" value="NDW05791.1"/>
    <property type="molecule type" value="Genomic_DNA"/>
</dbReference>
<evidence type="ECO:0000256" key="7">
    <source>
        <dbReference type="ARBA" id="ARBA00022842"/>
    </source>
</evidence>
<dbReference type="SUPFAM" id="SSF52317">
    <property type="entry name" value="Class I glutamine amidotransferase-like"/>
    <property type="match status" value="1"/>
</dbReference>
<dbReference type="RefSeq" id="WP_163464042.1">
    <property type="nucleotide sequence ID" value="NZ_JAAAMG010000012.1"/>
</dbReference>
<dbReference type="AlphaFoldDB" id="A0A6N9T3H0"/>
<dbReference type="HAMAP" id="MF_00027">
    <property type="entry name" value="CobB_CbiA"/>
    <property type="match status" value="1"/>
</dbReference>
<keyword evidence="7 9" id="KW-0460">Magnesium</keyword>
<dbReference type="PROSITE" id="PS51274">
    <property type="entry name" value="GATASE_COBBQ"/>
    <property type="match status" value="1"/>
</dbReference>
<dbReference type="EC" id="6.3.5.9" evidence="9"/>
<dbReference type="InterPro" id="IPR004484">
    <property type="entry name" value="CbiA/CobB_synth"/>
</dbReference>
<feature type="site" description="Increases nucleophilicity of active site Cys" evidence="9">
    <location>
        <position position="443"/>
    </location>
</feature>
<dbReference type="Gene3D" id="3.40.50.300">
    <property type="entry name" value="P-loop containing nucleotide triphosphate hydrolases"/>
    <property type="match status" value="1"/>
</dbReference>
<evidence type="ECO:0000313" key="12">
    <source>
        <dbReference type="EMBL" id="NDW05791.1"/>
    </source>
</evidence>
<comment type="similarity">
    <text evidence="9">Belongs to the CobB/CbiA family.</text>
</comment>
<comment type="caution">
    <text evidence="12">The sequence shown here is derived from an EMBL/GenBank/DDBJ whole genome shotgun (WGS) entry which is preliminary data.</text>
</comment>
<feature type="active site" description="Nucleophile" evidence="9">
    <location>
        <position position="340"/>
    </location>
</feature>
<sequence length="448" mass="47028">MAGLMIAAPSSGAGKTTVTLALIAALRAAGHEVASAKAGPDYIDPAFHAAASGRECVNLDPFAMRPALIGKLAAGQRRGADLFVTEAMMGLFDGAADGTGSAADLATMVGAQIVLVVDCARQSHSVAALVSGFHHFRPDTRISGLILNRVGSDRHQRMLTDALRPLGIPVLAALPRRDDLALPERHLGLVQAGEHGDIAAFFDRAARWMGENADLEALAMLAKSDRAGIGGTVEAHPPGAVPGEPPGATPLPPLGQRIAVARDESFAFAYPHMLSGWREAGAEVSFFSPLSNEAPAEDCDAVFLPGGYPELHAGRLAAAERFRAGVKRAAGAGALIYGECGGYMALGEGLTDAEGLRHEMLRLLPLETSFAERRRHLGYRRLTPLEGSPFGEGELVGHEFHYATTVSERRDRAAPLFAVRDAAGVDLGCTGLAAGRVMGSFCHVIDRR</sequence>
<evidence type="ECO:0000313" key="13">
    <source>
        <dbReference type="Proteomes" id="UP000469011"/>
    </source>
</evidence>
<proteinExistence type="inferred from homology"/>
<comment type="cofactor">
    <cofactor evidence="1 9">
        <name>Mg(2+)</name>
        <dbReference type="ChEBI" id="CHEBI:18420"/>
    </cofactor>
</comment>
<dbReference type="InterPro" id="IPR011698">
    <property type="entry name" value="GATase_3"/>
</dbReference>
<keyword evidence="4 9" id="KW-0436">Ligase</keyword>
<evidence type="ECO:0000259" key="10">
    <source>
        <dbReference type="Pfam" id="PF01656"/>
    </source>
</evidence>
<comment type="pathway">
    <text evidence="9">Cofactor biosynthesis; adenosylcobalamin biosynthesis; cob(II)yrinate a,c-diamide from precorrin-2 (aerobic route): step 9/10.</text>
</comment>
<keyword evidence="3 9" id="KW-0169">Cobalamin biosynthesis</keyword>
<dbReference type="GO" id="GO:0042242">
    <property type="term" value="F:cobyrinic acid a,c-diamide synthase activity"/>
    <property type="evidence" value="ECO:0007669"/>
    <property type="project" value="InterPro"/>
</dbReference>
<comment type="function">
    <text evidence="9">Catalyzes the ATP-dependent amidation of the two carboxylate groups at positions a and c of hydrogenobyrinate, using either L-glutamine or ammonia as the nitrogen source.</text>
</comment>
<feature type="domain" description="CobB/CobQ-like glutamine amidotransferase" evidence="11">
    <location>
        <begin position="257"/>
        <end position="445"/>
    </location>
</feature>
<keyword evidence="8 9" id="KW-0315">Glutamine amidotransferase</keyword>
<dbReference type="NCBIfam" id="TIGR00379">
    <property type="entry name" value="cobB"/>
    <property type="match status" value="1"/>
</dbReference>